<accession>A0A831XG83</accession>
<sequence>MITLDTSALFALLNRKDPDHGRGRTLLLSDPGPYLVPMGILAEIAYLVEKRLGLRALEAFFQDLEARAFSLECGEEDLPRVRELVARYQDLPLGFADAAVIAVAERSGGLVLRLDRHFHVVAQEGTLRVLP</sequence>
<comment type="cofactor">
    <cofactor evidence="5">
        <name>Mg(2+)</name>
        <dbReference type="ChEBI" id="CHEBI:18420"/>
    </cofactor>
</comment>
<proteinExistence type="inferred from homology"/>
<comment type="similarity">
    <text evidence="5">Belongs to the PINc/VapC protein family.</text>
</comment>
<organism evidence="7">
    <name type="scientific">Thermus islandicus</name>
    <dbReference type="NCBI Taxonomy" id="540988"/>
    <lineage>
        <taxon>Bacteria</taxon>
        <taxon>Thermotogati</taxon>
        <taxon>Deinococcota</taxon>
        <taxon>Deinococci</taxon>
        <taxon>Thermales</taxon>
        <taxon>Thermaceae</taxon>
        <taxon>Thermus</taxon>
    </lineage>
</organism>
<dbReference type="SUPFAM" id="SSF88723">
    <property type="entry name" value="PIN domain-like"/>
    <property type="match status" value="1"/>
</dbReference>
<keyword evidence="5" id="KW-0800">Toxin</keyword>
<dbReference type="HAMAP" id="MF_00265">
    <property type="entry name" value="VapC_Nob1"/>
    <property type="match status" value="1"/>
</dbReference>
<keyword evidence="1 5" id="KW-1277">Toxin-antitoxin system</keyword>
<feature type="domain" description="PIN" evidence="6">
    <location>
        <begin position="2"/>
        <end position="122"/>
    </location>
</feature>
<dbReference type="EC" id="3.1.-.-" evidence="5"/>
<dbReference type="GO" id="GO:0016787">
    <property type="term" value="F:hydrolase activity"/>
    <property type="evidence" value="ECO:0007669"/>
    <property type="project" value="UniProtKB-KW"/>
</dbReference>
<dbReference type="Gene3D" id="3.40.50.1010">
    <property type="entry name" value="5'-nuclease"/>
    <property type="match status" value="1"/>
</dbReference>
<dbReference type="EMBL" id="DSHZ01000087">
    <property type="protein sequence ID" value="HEO41602.1"/>
    <property type="molecule type" value="Genomic_DNA"/>
</dbReference>
<evidence type="ECO:0000256" key="2">
    <source>
        <dbReference type="ARBA" id="ARBA00022722"/>
    </source>
</evidence>
<name>A0A831XG83_9DEIN</name>
<dbReference type="GO" id="GO:0000287">
    <property type="term" value="F:magnesium ion binding"/>
    <property type="evidence" value="ECO:0007669"/>
    <property type="project" value="UniProtKB-UniRule"/>
</dbReference>
<keyword evidence="5" id="KW-0460">Magnesium</keyword>
<reference evidence="7" key="1">
    <citation type="journal article" date="2020" name="mSystems">
        <title>Genome- and Community-Level Interaction Insights into Carbon Utilization and Element Cycling Functions of Hydrothermarchaeota in Hydrothermal Sediment.</title>
        <authorList>
            <person name="Zhou Z."/>
            <person name="Liu Y."/>
            <person name="Xu W."/>
            <person name="Pan J."/>
            <person name="Luo Z.H."/>
            <person name="Li M."/>
        </authorList>
    </citation>
    <scope>NUCLEOTIDE SEQUENCE [LARGE SCALE GENOMIC DNA]</scope>
    <source>
        <strain evidence="7">SpSt-189</strain>
    </source>
</reference>
<comment type="caution">
    <text evidence="7">The sequence shown here is derived from an EMBL/GenBank/DDBJ whole genome shotgun (WGS) entry which is preliminary data.</text>
</comment>
<evidence type="ECO:0000256" key="4">
    <source>
        <dbReference type="ARBA" id="ARBA00022801"/>
    </source>
</evidence>
<dbReference type="AlphaFoldDB" id="A0A831XG83"/>
<dbReference type="Pfam" id="PF01850">
    <property type="entry name" value="PIN"/>
    <property type="match status" value="1"/>
</dbReference>
<dbReference type="InterPro" id="IPR029060">
    <property type="entry name" value="PIN-like_dom_sf"/>
</dbReference>
<comment type="function">
    <text evidence="5">Toxic component of a toxin-antitoxin (TA) system. An RNase.</text>
</comment>
<dbReference type="InterPro" id="IPR002716">
    <property type="entry name" value="PIN_dom"/>
</dbReference>
<feature type="binding site" evidence="5">
    <location>
        <position position="5"/>
    </location>
    <ligand>
        <name>Mg(2+)</name>
        <dbReference type="ChEBI" id="CHEBI:18420"/>
    </ligand>
</feature>
<evidence type="ECO:0000259" key="6">
    <source>
        <dbReference type="Pfam" id="PF01850"/>
    </source>
</evidence>
<evidence type="ECO:0000313" key="7">
    <source>
        <dbReference type="EMBL" id="HEO41602.1"/>
    </source>
</evidence>
<evidence type="ECO:0000256" key="3">
    <source>
        <dbReference type="ARBA" id="ARBA00022723"/>
    </source>
</evidence>
<keyword evidence="3 5" id="KW-0479">Metal-binding</keyword>
<keyword evidence="2 5" id="KW-0540">Nuclease</keyword>
<evidence type="ECO:0000256" key="5">
    <source>
        <dbReference type="HAMAP-Rule" id="MF_00265"/>
    </source>
</evidence>
<dbReference type="GO" id="GO:0004540">
    <property type="term" value="F:RNA nuclease activity"/>
    <property type="evidence" value="ECO:0007669"/>
    <property type="project" value="InterPro"/>
</dbReference>
<protein>
    <recommendedName>
        <fullName evidence="5">Ribonuclease VapC</fullName>
        <shortName evidence="5">RNase VapC</shortName>
        <ecNumber evidence="5">3.1.-.-</ecNumber>
    </recommendedName>
    <alternativeName>
        <fullName evidence="5">Toxin VapC</fullName>
    </alternativeName>
</protein>
<keyword evidence="4 5" id="KW-0378">Hydrolase</keyword>
<feature type="binding site" evidence="5">
    <location>
        <position position="97"/>
    </location>
    <ligand>
        <name>Mg(2+)</name>
        <dbReference type="ChEBI" id="CHEBI:18420"/>
    </ligand>
</feature>
<dbReference type="GO" id="GO:0090729">
    <property type="term" value="F:toxin activity"/>
    <property type="evidence" value="ECO:0007669"/>
    <property type="project" value="UniProtKB-KW"/>
</dbReference>
<dbReference type="InterPro" id="IPR022907">
    <property type="entry name" value="VapC_family"/>
</dbReference>
<gene>
    <name evidence="5" type="primary">vapC</name>
    <name evidence="7" type="ORF">ENP09_01680</name>
</gene>
<evidence type="ECO:0000256" key="1">
    <source>
        <dbReference type="ARBA" id="ARBA00022649"/>
    </source>
</evidence>